<name>A0A2V5J481_9MICC</name>
<feature type="domain" description="N-acetyltransferase" evidence="1">
    <location>
        <begin position="86"/>
        <end position="253"/>
    </location>
</feature>
<dbReference type="GO" id="GO:0016747">
    <property type="term" value="F:acyltransferase activity, transferring groups other than amino-acyl groups"/>
    <property type="evidence" value="ECO:0007669"/>
    <property type="project" value="InterPro"/>
</dbReference>
<sequence>MDAAWPALDRSTAEGWALRSAGGVTQRANSIWPAREAHDIDAALRMARDWYTARRQPVIFQVMHRPEHAGLDALLDELHYSRQSETLIMTATEEDTSCLAQLEQAAVHIVIAPTPSPQWLDLWWSVDGRGGSEEKAIAERILAGSPALYATALDDQGQAVGTGRLALPVIDGGEGWGGIYSMAVHPTARRQGIATAVLAELVAAGKEFGVENYWLMVTAANAGAQTLYGQAGFAEVGRYHYRQASLRRAPMAC</sequence>
<accession>A0A2V5J481</accession>
<keyword evidence="2" id="KW-0808">Transferase</keyword>
<dbReference type="PROSITE" id="PS51186">
    <property type="entry name" value="GNAT"/>
    <property type="match status" value="1"/>
</dbReference>
<dbReference type="InterPro" id="IPR056935">
    <property type="entry name" value="Rv0428c-like_C"/>
</dbReference>
<dbReference type="Gene3D" id="3.40.630.30">
    <property type="match status" value="1"/>
</dbReference>
<protein>
    <submittedName>
        <fullName evidence="2">GNAT family N-acetyltransferase</fullName>
    </submittedName>
</protein>
<dbReference type="Proteomes" id="UP000247980">
    <property type="component" value="Unassembled WGS sequence"/>
</dbReference>
<dbReference type="AlphaFoldDB" id="A0A2V5J481"/>
<dbReference type="OrthoDB" id="9775595at2"/>
<dbReference type="EMBL" id="QJVC01000030">
    <property type="protein sequence ID" value="PYI37070.1"/>
    <property type="molecule type" value="Genomic_DNA"/>
</dbReference>
<organism evidence="2 3">
    <name type="scientific">Arthrobacter psychrolactophilus</name>
    <dbReference type="NCBI Taxonomy" id="92442"/>
    <lineage>
        <taxon>Bacteria</taxon>
        <taxon>Bacillati</taxon>
        <taxon>Actinomycetota</taxon>
        <taxon>Actinomycetes</taxon>
        <taxon>Micrococcales</taxon>
        <taxon>Micrococcaceae</taxon>
        <taxon>Arthrobacter</taxon>
    </lineage>
</organism>
<dbReference type="SUPFAM" id="SSF55729">
    <property type="entry name" value="Acyl-CoA N-acyltransferases (Nat)"/>
    <property type="match status" value="1"/>
</dbReference>
<proteinExistence type="predicted"/>
<evidence type="ECO:0000313" key="3">
    <source>
        <dbReference type="Proteomes" id="UP000247980"/>
    </source>
</evidence>
<reference evidence="2 3" key="1">
    <citation type="submission" date="2018-05" db="EMBL/GenBank/DDBJ databases">
        <title>Genetic diversity of glacier-inhabiting Cryobacterium bacteria in China and description of Cryobacterium mengkeensis sp. nov. and Arthrobacter glacialis sp. nov.</title>
        <authorList>
            <person name="Liu Q."/>
            <person name="Xin Y.-H."/>
        </authorList>
    </citation>
    <scope>NUCLEOTIDE SEQUENCE [LARGE SCALE GENOMIC DNA]</scope>
    <source>
        <strain evidence="2 3">B7</strain>
    </source>
</reference>
<dbReference type="PANTHER" id="PTHR43072">
    <property type="entry name" value="N-ACETYLTRANSFERASE"/>
    <property type="match status" value="1"/>
</dbReference>
<comment type="caution">
    <text evidence="2">The sequence shown here is derived from an EMBL/GenBank/DDBJ whole genome shotgun (WGS) entry which is preliminary data.</text>
</comment>
<dbReference type="CDD" id="cd04301">
    <property type="entry name" value="NAT_SF"/>
    <property type="match status" value="1"/>
</dbReference>
<dbReference type="PANTHER" id="PTHR43072:SF60">
    <property type="entry name" value="L-2,4-DIAMINOBUTYRIC ACID ACETYLTRANSFERASE"/>
    <property type="match status" value="1"/>
</dbReference>
<keyword evidence="3" id="KW-1185">Reference proteome</keyword>
<evidence type="ECO:0000259" key="1">
    <source>
        <dbReference type="PROSITE" id="PS51186"/>
    </source>
</evidence>
<dbReference type="InterPro" id="IPR000182">
    <property type="entry name" value="GNAT_dom"/>
</dbReference>
<evidence type="ECO:0000313" key="2">
    <source>
        <dbReference type="EMBL" id="PYI37070.1"/>
    </source>
</evidence>
<gene>
    <name evidence="2" type="ORF">CVS30_17385</name>
</gene>
<dbReference type="Pfam" id="PF24553">
    <property type="entry name" value="Rv0428c_C"/>
    <property type="match status" value="1"/>
</dbReference>
<dbReference type="InterPro" id="IPR016181">
    <property type="entry name" value="Acyl_CoA_acyltransferase"/>
</dbReference>